<dbReference type="EMBL" id="FMCW01000018">
    <property type="protein sequence ID" value="SCE99209.1"/>
    <property type="molecule type" value="Genomic_DNA"/>
</dbReference>
<keyword evidence="3" id="KW-0808">Transferase</keyword>
<dbReference type="Proteomes" id="UP000199375">
    <property type="component" value="Unassembled WGS sequence"/>
</dbReference>
<dbReference type="InterPro" id="IPR002934">
    <property type="entry name" value="Polymerase_NTP_transf_dom"/>
</dbReference>
<dbReference type="Pfam" id="PF13228">
    <property type="entry name" value="DUF4037"/>
    <property type="match status" value="1"/>
</dbReference>
<feature type="domain" description="Polymerase nucleotidyl transferase" evidence="1">
    <location>
        <begin position="11"/>
        <end position="53"/>
    </location>
</feature>
<dbReference type="GO" id="GO:0016779">
    <property type="term" value="F:nucleotidyltransferase activity"/>
    <property type="evidence" value="ECO:0007669"/>
    <property type="project" value="InterPro"/>
</dbReference>
<reference evidence="3 4" key="1">
    <citation type="submission" date="2016-06" db="EMBL/GenBank/DDBJ databases">
        <authorList>
            <person name="Kjaerup R.B."/>
            <person name="Dalgaard T.S."/>
            <person name="Juul-Madsen H.R."/>
        </authorList>
    </citation>
    <scope>NUCLEOTIDE SEQUENCE [LARGE SCALE GENOMIC DNA]</scope>
    <source>
        <strain evidence="3 4">DSM 45626</strain>
    </source>
</reference>
<evidence type="ECO:0000313" key="4">
    <source>
        <dbReference type="Proteomes" id="UP000199375"/>
    </source>
</evidence>
<evidence type="ECO:0000259" key="2">
    <source>
        <dbReference type="Pfam" id="PF13228"/>
    </source>
</evidence>
<accession>A0A1C4WSR9</accession>
<dbReference type="AlphaFoldDB" id="A0A1C4WSR9"/>
<proteinExistence type="predicted"/>
<feature type="domain" description="DUF4037" evidence="2">
    <location>
        <begin position="141"/>
        <end position="222"/>
    </location>
</feature>
<evidence type="ECO:0000259" key="1">
    <source>
        <dbReference type="Pfam" id="PF01909"/>
    </source>
</evidence>
<organism evidence="3 4">
    <name type="scientific">Micromonospora haikouensis</name>
    <dbReference type="NCBI Taxonomy" id="686309"/>
    <lineage>
        <taxon>Bacteria</taxon>
        <taxon>Bacillati</taxon>
        <taxon>Actinomycetota</taxon>
        <taxon>Actinomycetes</taxon>
        <taxon>Micromonosporales</taxon>
        <taxon>Micromonosporaceae</taxon>
        <taxon>Micromonospora</taxon>
    </lineage>
</organism>
<dbReference type="Gene3D" id="3.30.460.10">
    <property type="entry name" value="Beta Polymerase, domain 2"/>
    <property type="match status" value="1"/>
</dbReference>
<evidence type="ECO:0000313" key="3">
    <source>
        <dbReference type="EMBL" id="SCE99209.1"/>
    </source>
</evidence>
<dbReference type="RefSeq" id="WP_158229424.1">
    <property type="nucleotide sequence ID" value="NZ_FMCW01000018.1"/>
</dbReference>
<dbReference type="InterPro" id="IPR025117">
    <property type="entry name" value="DUF4037"/>
</dbReference>
<dbReference type="InterPro" id="IPR043519">
    <property type="entry name" value="NT_sf"/>
</dbReference>
<protein>
    <submittedName>
        <fullName evidence="3">Nucleotidyltransferase domain-containing protein</fullName>
    </submittedName>
</protein>
<dbReference type="SUPFAM" id="SSF81301">
    <property type="entry name" value="Nucleotidyltransferase"/>
    <property type="match status" value="1"/>
</dbReference>
<sequence length="280" mass="29456">MGDAEQDAILAKIRDALSGLPGIAGLALGGSRARGTADRRSDVDVGVYYHRDGRPDVRELSAAFARIDDSGDAGCTDYGEWGPWINGGGWLVVDGVKTDVLLREVDRVRAVVRACAAGRPEIHYQPGHPHGFCTVIYAGELHHNVAFHDPQGVLAQLRSLTDPYPEPLAKALVGQFGWESQFALDTAVTAAGRGDVAYVTGCAYRAVACLTQVLFATAGRYLVNEKGAVAEAATFPTTPAGFRGGVEAALAALSADPGDLTRALRLLRDVREEVMAGAGG</sequence>
<name>A0A1C4WSR9_9ACTN</name>
<dbReference type="CDD" id="cd05403">
    <property type="entry name" value="NT_KNTase_like"/>
    <property type="match status" value="1"/>
</dbReference>
<gene>
    <name evidence="3" type="ORF">GA0070558_11820</name>
</gene>
<dbReference type="Pfam" id="PF01909">
    <property type="entry name" value="NTP_transf_2"/>
    <property type="match status" value="1"/>
</dbReference>